<comment type="cofactor">
    <cofactor evidence="1">
        <name>FAD</name>
        <dbReference type="ChEBI" id="CHEBI:57692"/>
    </cofactor>
</comment>
<sequence length="386" mass="42222">MLYTEDHRSIMDSIRRFVSAEIDPHVDEWEAAEIFPAHALFKRMGELGFLGITKPVEYGGLGLDFSYAVAAAEALGYVHAQGIGMAVGVQTDMATPALTAFGSDALKREFLAPAIAGEAVAAIGVSEAGAGSDVASLKTRARRDGDDYVISGSKMWITNGTQADWICLLCNTSDGPVHKNKSLIIVPLKQGGKRTPGVEVQKIKKFGMWCSDTAQIFFDEVRVPARNRIGEEGMGFIYQMKQFQEERLNGAARRLACNALIEETADYLLQRTAFGKPLLDNQFIQFKLAELKTEMEALRALVYMATKTYIDGGDVVELASMAKLKAGRLSREVADWCMQFQGGMGYTWDNHASRAYRDFRLGSIGGGADEVMLTVIARQMGLMAKG</sequence>
<evidence type="ECO:0000259" key="8">
    <source>
        <dbReference type="Pfam" id="PF02771"/>
    </source>
</evidence>
<dbReference type="Pfam" id="PF00441">
    <property type="entry name" value="Acyl-CoA_dh_1"/>
    <property type="match status" value="1"/>
</dbReference>
<evidence type="ECO:0000256" key="5">
    <source>
        <dbReference type="ARBA" id="ARBA00023002"/>
    </source>
</evidence>
<feature type="domain" description="Acyl-CoA dehydrogenase/oxidase C-terminal" evidence="6">
    <location>
        <begin position="233"/>
        <end position="380"/>
    </location>
</feature>
<proteinExistence type="inferred from homology"/>
<feature type="domain" description="Acyl-CoA oxidase/dehydrogenase middle" evidence="7">
    <location>
        <begin position="122"/>
        <end position="221"/>
    </location>
</feature>
<dbReference type="InterPro" id="IPR006089">
    <property type="entry name" value="Acyl-CoA_DH_CS"/>
</dbReference>
<dbReference type="PANTHER" id="PTHR48083">
    <property type="entry name" value="MEDIUM-CHAIN SPECIFIC ACYL-COA DEHYDROGENASE, MITOCHONDRIAL-RELATED"/>
    <property type="match status" value="1"/>
</dbReference>
<dbReference type="GO" id="GO:0005737">
    <property type="term" value="C:cytoplasm"/>
    <property type="evidence" value="ECO:0007669"/>
    <property type="project" value="TreeGrafter"/>
</dbReference>
<dbReference type="GO" id="GO:0050660">
    <property type="term" value="F:flavin adenine dinucleotide binding"/>
    <property type="evidence" value="ECO:0007669"/>
    <property type="project" value="InterPro"/>
</dbReference>
<keyword evidence="3" id="KW-0285">Flavoprotein</keyword>
<dbReference type="SUPFAM" id="SSF47203">
    <property type="entry name" value="Acyl-CoA dehydrogenase C-terminal domain-like"/>
    <property type="match status" value="1"/>
</dbReference>
<dbReference type="Gene3D" id="2.40.110.10">
    <property type="entry name" value="Butyryl-CoA Dehydrogenase, subunit A, domain 2"/>
    <property type="match status" value="1"/>
</dbReference>
<comment type="similarity">
    <text evidence="2">Belongs to the acyl-CoA dehydrogenase family.</text>
</comment>
<evidence type="ECO:0000313" key="10">
    <source>
        <dbReference type="Proteomes" id="UP000031843"/>
    </source>
</evidence>
<dbReference type="InterPro" id="IPR050741">
    <property type="entry name" value="Acyl-CoA_dehydrogenase"/>
</dbReference>
<dbReference type="EMBL" id="CP010537">
    <property type="protein sequence ID" value="AJG24086.1"/>
    <property type="molecule type" value="Genomic_DNA"/>
</dbReference>
<dbReference type="PANTHER" id="PTHR48083:SF6">
    <property type="entry name" value="ACYL-COA DEHYDROGENASE 6"/>
    <property type="match status" value="1"/>
</dbReference>
<evidence type="ECO:0000259" key="7">
    <source>
        <dbReference type="Pfam" id="PF02770"/>
    </source>
</evidence>
<dbReference type="GO" id="GO:0033539">
    <property type="term" value="P:fatty acid beta-oxidation using acyl-CoA dehydrogenase"/>
    <property type="evidence" value="ECO:0007669"/>
    <property type="project" value="TreeGrafter"/>
</dbReference>
<evidence type="ECO:0000313" key="9">
    <source>
        <dbReference type="EMBL" id="AJG24086.1"/>
    </source>
</evidence>
<dbReference type="OrthoDB" id="9770681at2"/>
<evidence type="ECO:0000259" key="6">
    <source>
        <dbReference type="Pfam" id="PF00441"/>
    </source>
</evidence>
<dbReference type="STRING" id="68895.RR42_s2504"/>
<dbReference type="InterPro" id="IPR009075">
    <property type="entry name" value="AcylCo_DH/oxidase_C"/>
</dbReference>
<feature type="domain" description="Acyl-CoA dehydrogenase/oxidase N-terminal" evidence="8">
    <location>
        <begin position="4"/>
        <end position="118"/>
    </location>
</feature>
<keyword evidence="4" id="KW-0274">FAD</keyword>
<dbReference type="Gene3D" id="1.10.540.10">
    <property type="entry name" value="Acyl-CoA dehydrogenase/oxidase, N-terminal domain"/>
    <property type="match status" value="1"/>
</dbReference>
<dbReference type="KEGG" id="cbw:RR42_s2504"/>
<dbReference type="SUPFAM" id="SSF56645">
    <property type="entry name" value="Acyl-CoA dehydrogenase NM domain-like"/>
    <property type="match status" value="1"/>
</dbReference>
<dbReference type="Pfam" id="PF02771">
    <property type="entry name" value="Acyl-CoA_dh_N"/>
    <property type="match status" value="1"/>
</dbReference>
<dbReference type="Gene3D" id="1.20.140.10">
    <property type="entry name" value="Butyryl-CoA Dehydrogenase, subunit A, domain 3"/>
    <property type="match status" value="1"/>
</dbReference>
<reference evidence="9 10" key="1">
    <citation type="journal article" date="2015" name="Genome Announc.">
        <title>Complete Genome Sequence of Cupriavidus basilensis 4G11, Isolated from the Oak Ridge Field Research Center Site.</title>
        <authorList>
            <person name="Ray J."/>
            <person name="Waters R.J."/>
            <person name="Skerker J.M."/>
            <person name="Kuehl J.V."/>
            <person name="Price M.N."/>
            <person name="Huang J."/>
            <person name="Chakraborty R."/>
            <person name="Arkin A.P."/>
            <person name="Deutschbauer A."/>
        </authorList>
    </citation>
    <scope>NUCLEOTIDE SEQUENCE [LARGE SCALE GENOMIC DNA]</scope>
    <source>
        <strain evidence="9">4G11</strain>
    </source>
</reference>
<accession>A0A0C4YU05</accession>
<gene>
    <name evidence="9" type="ORF">RR42_s2504</name>
</gene>
<keyword evidence="5" id="KW-0560">Oxidoreductase</keyword>
<dbReference type="PROSITE" id="PS00073">
    <property type="entry name" value="ACYL_COA_DH_2"/>
    <property type="match status" value="1"/>
</dbReference>
<dbReference type="Proteomes" id="UP000031843">
    <property type="component" value="Chromosome secondary"/>
</dbReference>
<dbReference type="InterPro" id="IPR037069">
    <property type="entry name" value="AcylCoA_DH/ox_N_sf"/>
</dbReference>
<dbReference type="InterPro" id="IPR036250">
    <property type="entry name" value="AcylCo_DH-like_C"/>
</dbReference>
<evidence type="ECO:0000256" key="2">
    <source>
        <dbReference type="ARBA" id="ARBA00009347"/>
    </source>
</evidence>
<name>A0A0C4YU05_9BURK</name>
<protein>
    <submittedName>
        <fullName evidence="9">Citronellyl-CoA dehydrogenase</fullName>
    </submittedName>
</protein>
<evidence type="ECO:0000256" key="3">
    <source>
        <dbReference type="ARBA" id="ARBA00022630"/>
    </source>
</evidence>
<dbReference type="InterPro" id="IPR009100">
    <property type="entry name" value="AcylCoA_DH/oxidase_NM_dom_sf"/>
</dbReference>
<dbReference type="InterPro" id="IPR046373">
    <property type="entry name" value="Acyl-CoA_Oxase/DH_mid-dom_sf"/>
</dbReference>
<dbReference type="AlphaFoldDB" id="A0A0C4YU05"/>
<evidence type="ECO:0000256" key="4">
    <source>
        <dbReference type="ARBA" id="ARBA00022827"/>
    </source>
</evidence>
<evidence type="ECO:0000256" key="1">
    <source>
        <dbReference type="ARBA" id="ARBA00001974"/>
    </source>
</evidence>
<organism evidence="9 10">
    <name type="scientific">Cupriavidus basilensis</name>
    <dbReference type="NCBI Taxonomy" id="68895"/>
    <lineage>
        <taxon>Bacteria</taxon>
        <taxon>Pseudomonadati</taxon>
        <taxon>Pseudomonadota</taxon>
        <taxon>Betaproteobacteria</taxon>
        <taxon>Burkholderiales</taxon>
        <taxon>Burkholderiaceae</taxon>
        <taxon>Cupriavidus</taxon>
    </lineage>
</organism>
<dbReference type="GO" id="GO:0003995">
    <property type="term" value="F:acyl-CoA dehydrogenase activity"/>
    <property type="evidence" value="ECO:0007669"/>
    <property type="project" value="InterPro"/>
</dbReference>
<keyword evidence="10" id="KW-1185">Reference proteome</keyword>
<dbReference type="RefSeq" id="WP_043356109.1">
    <property type="nucleotide sequence ID" value="NZ_CP010537.1"/>
</dbReference>
<dbReference type="Pfam" id="PF02770">
    <property type="entry name" value="Acyl-CoA_dh_M"/>
    <property type="match status" value="1"/>
</dbReference>
<dbReference type="PROSITE" id="PS00072">
    <property type="entry name" value="ACYL_COA_DH_1"/>
    <property type="match status" value="1"/>
</dbReference>
<dbReference type="FunFam" id="2.40.110.10:FF:000002">
    <property type="entry name" value="Acyl-CoA dehydrogenase fadE12"/>
    <property type="match status" value="1"/>
</dbReference>
<dbReference type="InterPro" id="IPR013786">
    <property type="entry name" value="AcylCoA_DH/ox_N"/>
</dbReference>
<dbReference type="PIRSF" id="PIRSF016578">
    <property type="entry name" value="HsaA"/>
    <property type="match status" value="1"/>
</dbReference>
<dbReference type="InterPro" id="IPR006091">
    <property type="entry name" value="Acyl-CoA_Oxase/DH_mid-dom"/>
</dbReference>